<sequence length="59" mass="6264">MTVGPARGRTRGFRTEAGAERRREASSVPVSVHRSRSAISRPSGAADAVPVFPETGNRT</sequence>
<accession>A0A2A5QXJ3</accession>
<comment type="caution">
    <text evidence="2">The sequence shown here is derived from an EMBL/GenBank/DDBJ whole genome shotgun (WGS) entry which is preliminary data.</text>
</comment>
<feature type="region of interest" description="Disordered" evidence="1">
    <location>
        <begin position="1"/>
        <end position="59"/>
    </location>
</feature>
<organism evidence="2 3">
    <name type="scientific">Natrinema ejinorense</name>
    <dbReference type="NCBI Taxonomy" id="373386"/>
    <lineage>
        <taxon>Archaea</taxon>
        <taxon>Methanobacteriati</taxon>
        <taxon>Methanobacteriota</taxon>
        <taxon>Stenosarchaea group</taxon>
        <taxon>Halobacteria</taxon>
        <taxon>Halobacteriales</taxon>
        <taxon>Natrialbaceae</taxon>
        <taxon>Natrinema</taxon>
    </lineage>
</organism>
<reference evidence="2 3" key="1">
    <citation type="submission" date="2017-09" db="EMBL/GenBank/DDBJ databases">
        <title>Genome sequences of Natrinema ejinorence JCM 13890T.</title>
        <authorList>
            <person name="Roh S.W."/>
            <person name="Kim Y.B."/>
            <person name="Kim J.Y."/>
        </authorList>
    </citation>
    <scope>NUCLEOTIDE SEQUENCE [LARGE SCALE GENOMIC DNA]</scope>
    <source>
        <strain evidence="2 3">JCM 13890</strain>
    </source>
</reference>
<protein>
    <submittedName>
        <fullName evidence="2">Uncharacterized protein</fullName>
    </submittedName>
</protein>
<evidence type="ECO:0000256" key="1">
    <source>
        <dbReference type="SAM" id="MobiDB-lite"/>
    </source>
</evidence>
<keyword evidence="3" id="KW-1185">Reference proteome</keyword>
<name>A0A2A5QXJ3_9EURY</name>
<evidence type="ECO:0000313" key="3">
    <source>
        <dbReference type="Proteomes" id="UP000219689"/>
    </source>
</evidence>
<feature type="compositionally biased region" description="Basic and acidic residues" evidence="1">
    <location>
        <begin position="13"/>
        <end position="25"/>
    </location>
</feature>
<dbReference type="AlphaFoldDB" id="A0A2A5QXJ3"/>
<dbReference type="EMBL" id="NXNI01000001">
    <property type="protein sequence ID" value="PCR91566.1"/>
    <property type="molecule type" value="Genomic_DNA"/>
</dbReference>
<proteinExistence type="predicted"/>
<gene>
    <name evidence="2" type="ORF">CP557_14125</name>
</gene>
<evidence type="ECO:0000313" key="2">
    <source>
        <dbReference type="EMBL" id="PCR91566.1"/>
    </source>
</evidence>
<dbReference type="Proteomes" id="UP000219689">
    <property type="component" value="Unassembled WGS sequence"/>
</dbReference>